<name>X1HR28_9ZZZZ</name>
<dbReference type="GO" id="GO:0016747">
    <property type="term" value="F:acyltransferase activity, transferring groups other than amino-acyl groups"/>
    <property type="evidence" value="ECO:0007669"/>
    <property type="project" value="InterPro"/>
</dbReference>
<dbReference type="Gene3D" id="3.40.630.30">
    <property type="match status" value="1"/>
</dbReference>
<dbReference type="InterPro" id="IPR000182">
    <property type="entry name" value="GNAT_dom"/>
</dbReference>
<reference evidence="2" key="1">
    <citation type="journal article" date="2014" name="Front. Microbiol.">
        <title>High frequency of phylogenetically diverse reductive dehalogenase-homologous genes in deep subseafloor sedimentary metagenomes.</title>
        <authorList>
            <person name="Kawai M."/>
            <person name="Futagami T."/>
            <person name="Toyoda A."/>
            <person name="Takaki Y."/>
            <person name="Nishi S."/>
            <person name="Hori S."/>
            <person name="Arai W."/>
            <person name="Tsubouchi T."/>
            <person name="Morono Y."/>
            <person name="Uchiyama I."/>
            <person name="Ito T."/>
            <person name="Fujiyama A."/>
            <person name="Inagaki F."/>
            <person name="Takami H."/>
        </authorList>
    </citation>
    <scope>NUCLEOTIDE SEQUENCE</scope>
    <source>
        <strain evidence="2">Expedition CK06-06</strain>
    </source>
</reference>
<dbReference type="Pfam" id="PF00583">
    <property type="entry name" value="Acetyltransf_1"/>
    <property type="match status" value="1"/>
</dbReference>
<proteinExistence type="predicted"/>
<organism evidence="2">
    <name type="scientific">marine sediment metagenome</name>
    <dbReference type="NCBI Taxonomy" id="412755"/>
    <lineage>
        <taxon>unclassified sequences</taxon>
        <taxon>metagenomes</taxon>
        <taxon>ecological metagenomes</taxon>
    </lineage>
</organism>
<gene>
    <name evidence="2" type="ORF">S03H2_53171</name>
</gene>
<protein>
    <recommendedName>
        <fullName evidence="1">N-acetyltransferase domain-containing protein</fullName>
    </recommendedName>
</protein>
<dbReference type="PROSITE" id="PS51186">
    <property type="entry name" value="GNAT"/>
    <property type="match status" value="1"/>
</dbReference>
<evidence type="ECO:0000259" key="1">
    <source>
        <dbReference type="PROSITE" id="PS51186"/>
    </source>
</evidence>
<dbReference type="SUPFAM" id="SSF55729">
    <property type="entry name" value="Acyl-CoA N-acyltransferases (Nat)"/>
    <property type="match status" value="1"/>
</dbReference>
<sequence>MPTTVEVKGRKYVVRYTSIREAKDEPGLHIAEVELAEVGKGIVGGVSLKMNPKAETARIEWASAVPRRAGLGRAMVEAVERDLRARGYYLVDLLAVPDSIPFWKALGYVPQAVEVPGESLEMAKRL</sequence>
<dbReference type="EMBL" id="BARU01033834">
    <property type="protein sequence ID" value="GAH71937.1"/>
    <property type="molecule type" value="Genomic_DNA"/>
</dbReference>
<feature type="domain" description="N-acetyltransferase" evidence="1">
    <location>
        <begin position="1"/>
        <end position="126"/>
    </location>
</feature>
<accession>X1HR28</accession>
<comment type="caution">
    <text evidence="2">The sequence shown here is derived from an EMBL/GenBank/DDBJ whole genome shotgun (WGS) entry which is preliminary data.</text>
</comment>
<dbReference type="AlphaFoldDB" id="X1HR28"/>
<dbReference type="InterPro" id="IPR016181">
    <property type="entry name" value="Acyl_CoA_acyltransferase"/>
</dbReference>
<evidence type="ECO:0000313" key="2">
    <source>
        <dbReference type="EMBL" id="GAH71937.1"/>
    </source>
</evidence>